<accession>A0ABR6VVN5</accession>
<evidence type="ECO:0000313" key="1">
    <source>
        <dbReference type="EMBL" id="MBC3540666.1"/>
    </source>
</evidence>
<name>A0ABR6VVN5_9BACT</name>
<gene>
    <name evidence="1" type="ORF">H7U12_13310</name>
</gene>
<reference evidence="1 2" key="1">
    <citation type="journal article" date="2019" name="Int. J. Syst. Evol. Microbiol.">
        <title>Rufibacter sediminis sp. nov., isolated from freshwater lake sediment.</title>
        <authorList>
            <person name="Qu J.H."/>
            <person name="Zhang L.J."/>
            <person name="Fu Y.H."/>
            <person name="Li H.F."/>
        </authorList>
    </citation>
    <scope>NUCLEOTIDE SEQUENCE [LARGE SCALE GENOMIC DNA]</scope>
    <source>
        <strain evidence="1 2">H-1</strain>
    </source>
</reference>
<evidence type="ECO:0000313" key="2">
    <source>
        <dbReference type="Proteomes" id="UP000659698"/>
    </source>
</evidence>
<proteinExistence type="predicted"/>
<sequence>MLDPVSHDLVVTHYDLSLADGIPLMQQRLKQSLLFFMGEWYLDVTDGVPYYQYILKKAPDRNTVESMFKATILETPGVTELVAFNLSYDNPIRSLYIDFKVKTIYGMVSMSEEI</sequence>
<dbReference type="Pfam" id="PF10934">
    <property type="entry name" value="Sheath_initiator"/>
    <property type="match status" value="1"/>
</dbReference>
<comment type="caution">
    <text evidence="1">The sequence shown here is derived from an EMBL/GenBank/DDBJ whole genome shotgun (WGS) entry which is preliminary data.</text>
</comment>
<dbReference type="Proteomes" id="UP000659698">
    <property type="component" value="Unassembled WGS sequence"/>
</dbReference>
<keyword evidence="2" id="KW-1185">Reference proteome</keyword>
<protein>
    <submittedName>
        <fullName evidence="1">Uncharacterized protein</fullName>
    </submittedName>
</protein>
<dbReference type="EMBL" id="JACOAF010000030">
    <property type="protein sequence ID" value="MBC3540666.1"/>
    <property type="molecule type" value="Genomic_DNA"/>
</dbReference>
<organism evidence="1 2">
    <name type="scientific">Rufibacter sediminis</name>
    <dbReference type="NCBI Taxonomy" id="2762756"/>
    <lineage>
        <taxon>Bacteria</taxon>
        <taxon>Pseudomonadati</taxon>
        <taxon>Bacteroidota</taxon>
        <taxon>Cytophagia</taxon>
        <taxon>Cytophagales</taxon>
        <taxon>Hymenobacteraceae</taxon>
        <taxon>Rufibacter</taxon>
    </lineage>
</organism>
<dbReference type="RefSeq" id="WP_186638707.1">
    <property type="nucleotide sequence ID" value="NZ_JACOAF010000030.1"/>
</dbReference>
<dbReference type="InterPro" id="IPR020288">
    <property type="entry name" value="Sheath_initiator"/>
</dbReference>